<feature type="transmembrane region" description="Helical" evidence="7">
    <location>
        <begin position="7"/>
        <end position="25"/>
    </location>
</feature>
<comment type="subcellular location">
    <subcellularLocation>
        <location evidence="1">Endomembrane system</location>
        <topology evidence="1">Multi-pass membrane protein</topology>
    </subcellularLocation>
</comment>
<evidence type="ECO:0000256" key="5">
    <source>
        <dbReference type="ARBA" id="ARBA00023098"/>
    </source>
</evidence>
<accession>A0A074KQ56</accession>
<feature type="transmembrane region" description="Helical" evidence="7">
    <location>
        <begin position="136"/>
        <end position="164"/>
    </location>
</feature>
<dbReference type="AlphaFoldDB" id="A0A074KQ56"/>
<comment type="caution">
    <text evidence="9">The sequence shown here is derived from an EMBL/GenBank/DDBJ whole genome shotgun (WGS) entry which is preliminary data.</text>
</comment>
<dbReference type="eggNOG" id="COG3000">
    <property type="taxonomic scope" value="Bacteria"/>
</dbReference>
<name>A0A074KQ56_9BACT</name>
<feature type="transmembrane region" description="Helical" evidence="7">
    <location>
        <begin position="389"/>
        <end position="411"/>
    </location>
</feature>
<evidence type="ECO:0000313" key="10">
    <source>
        <dbReference type="Proteomes" id="UP000027821"/>
    </source>
</evidence>
<dbReference type="GO" id="GO:0050479">
    <property type="term" value="F:glyceryl-ether monooxygenase activity"/>
    <property type="evidence" value="ECO:0007669"/>
    <property type="project" value="TreeGrafter"/>
</dbReference>
<dbReference type="PANTHER" id="PTHR21624:SF1">
    <property type="entry name" value="ALKYLGLYCEROL MONOOXYGENASE"/>
    <property type="match status" value="1"/>
</dbReference>
<evidence type="ECO:0000256" key="2">
    <source>
        <dbReference type="ARBA" id="ARBA00022692"/>
    </source>
</evidence>
<dbReference type="OrthoDB" id="9770329at2"/>
<keyword evidence="10" id="KW-1185">Reference proteome</keyword>
<feature type="transmembrane region" description="Helical" evidence="7">
    <location>
        <begin position="331"/>
        <end position="349"/>
    </location>
</feature>
<evidence type="ECO:0000256" key="4">
    <source>
        <dbReference type="ARBA" id="ARBA00023002"/>
    </source>
</evidence>
<gene>
    <name evidence="9" type="ORF">EL17_19380</name>
</gene>
<dbReference type="GO" id="GO:0016020">
    <property type="term" value="C:membrane"/>
    <property type="evidence" value="ECO:0007669"/>
    <property type="project" value="GOC"/>
</dbReference>
<dbReference type="PANTHER" id="PTHR21624">
    <property type="entry name" value="STEROL DESATURASE-RELATED PROTEIN"/>
    <property type="match status" value="1"/>
</dbReference>
<evidence type="ECO:0000313" key="9">
    <source>
        <dbReference type="EMBL" id="KEO72076.1"/>
    </source>
</evidence>
<dbReference type="Proteomes" id="UP000027821">
    <property type="component" value="Unassembled WGS sequence"/>
</dbReference>
<keyword evidence="4" id="KW-0560">Oxidoreductase</keyword>
<feature type="transmembrane region" description="Helical" evidence="7">
    <location>
        <begin position="67"/>
        <end position="90"/>
    </location>
</feature>
<feature type="domain" description="Fatty acid hydroxylase" evidence="8">
    <location>
        <begin position="84"/>
        <end position="217"/>
    </location>
</feature>
<proteinExistence type="predicted"/>
<dbReference type="GO" id="GO:0008610">
    <property type="term" value="P:lipid biosynthetic process"/>
    <property type="evidence" value="ECO:0007669"/>
    <property type="project" value="InterPro"/>
</dbReference>
<reference evidence="9 10" key="1">
    <citation type="submission" date="2014-04" db="EMBL/GenBank/DDBJ databases">
        <title>Characterization and application of a salt tolerant electro-active bacterium.</title>
        <authorList>
            <person name="Yang L."/>
            <person name="Wei S."/>
            <person name="Tay Q.X.M."/>
        </authorList>
    </citation>
    <scope>NUCLEOTIDE SEQUENCE [LARGE SCALE GENOMIC DNA]</scope>
    <source>
        <strain evidence="9 10">LY1</strain>
    </source>
</reference>
<dbReference type="STRING" id="1048983.EL17_19380"/>
<feature type="transmembrane region" description="Helical" evidence="7">
    <location>
        <begin position="358"/>
        <end position="377"/>
    </location>
</feature>
<keyword evidence="6 7" id="KW-0472">Membrane</keyword>
<protein>
    <submittedName>
        <fullName evidence="9">Sterol desaturase</fullName>
    </submittedName>
</protein>
<dbReference type="GO" id="GO:0012505">
    <property type="term" value="C:endomembrane system"/>
    <property type="evidence" value="ECO:0007669"/>
    <property type="project" value="UniProtKB-SubCell"/>
</dbReference>
<keyword evidence="5" id="KW-0443">Lipid metabolism</keyword>
<keyword evidence="2 7" id="KW-0812">Transmembrane</keyword>
<dbReference type="EMBL" id="JMIH01000028">
    <property type="protein sequence ID" value="KEO72076.1"/>
    <property type="molecule type" value="Genomic_DNA"/>
</dbReference>
<evidence type="ECO:0000256" key="1">
    <source>
        <dbReference type="ARBA" id="ARBA00004127"/>
    </source>
</evidence>
<organism evidence="9 10">
    <name type="scientific">Anditalea andensis</name>
    <dbReference type="NCBI Taxonomy" id="1048983"/>
    <lineage>
        <taxon>Bacteria</taxon>
        <taxon>Pseudomonadati</taxon>
        <taxon>Bacteroidota</taxon>
        <taxon>Cytophagia</taxon>
        <taxon>Cytophagales</taxon>
        <taxon>Cytophagaceae</taxon>
        <taxon>Anditalea</taxon>
    </lineage>
</organism>
<dbReference type="InterPro" id="IPR006694">
    <property type="entry name" value="Fatty_acid_hydroxylase"/>
</dbReference>
<dbReference type="GO" id="GO:0006643">
    <property type="term" value="P:membrane lipid metabolic process"/>
    <property type="evidence" value="ECO:0007669"/>
    <property type="project" value="TreeGrafter"/>
</dbReference>
<evidence type="ECO:0000259" key="8">
    <source>
        <dbReference type="Pfam" id="PF04116"/>
    </source>
</evidence>
<evidence type="ECO:0000256" key="6">
    <source>
        <dbReference type="ARBA" id="ARBA00023136"/>
    </source>
</evidence>
<dbReference type="InterPro" id="IPR051689">
    <property type="entry name" value="Sterol_desaturase/TMEM195"/>
</dbReference>
<evidence type="ECO:0000256" key="3">
    <source>
        <dbReference type="ARBA" id="ARBA00022989"/>
    </source>
</evidence>
<dbReference type="Pfam" id="PF04116">
    <property type="entry name" value="FA_hydroxylase"/>
    <property type="match status" value="1"/>
</dbReference>
<evidence type="ECO:0000256" key="7">
    <source>
        <dbReference type="SAM" id="Phobius"/>
    </source>
</evidence>
<keyword evidence="3 7" id="KW-1133">Transmembrane helix</keyword>
<dbReference type="RefSeq" id="WP_035078270.1">
    <property type="nucleotide sequence ID" value="NZ_JMIH01000028.1"/>
</dbReference>
<dbReference type="GO" id="GO:0005506">
    <property type="term" value="F:iron ion binding"/>
    <property type="evidence" value="ECO:0007669"/>
    <property type="project" value="InterPro"/>
</dbReference>
<sequence length="424" mass="49652">MDLYAKVINYTIPIFLFLIAVEHFFEWRMGRKVSRGLDSVSSISSGVTNVVKDVLGLSLAIISYDWLLGHMALMSIEATWITYIVAFIVIDFKGYWKHRWEHEINFLWNRHVIHHSSEEFNLSCGLRQTVSGVVDYFFFLLLPAALLGVPVEVIAIVAPIHLFLQFWYHTRLIGKLGWLEKVIVTPSHHRVHHAVNEEYMDKNLGQIFIIWDKLFGTFQEEKPDIKIVYGITRPAKTWNPIKINYQHIFLLWKDAYHTKSWKDKLKIWFMKTGWRPADVIEKYPLESVGDPYLYQKYDPPASSKFKAWAWIQLFFNYFLLVYLFSHIAVIGSPYIFIYGAFVVLSVYAYTELMDRNPYALYMEMGKSLLGLFMIYWMGDWFGASEHFGLWYSATVAFYCVASIIVVGYFSFTEVNEKSQALVRS</sequence>